<evidence type="ECO:0000313" key="2">
    <source>
        <dbReference type="Proteomes" id="UP000244898"/>
    </source>
</evidence>
<dbReference type="AlphaFoldDB" id="A0A2R8CCX0"/>
<protein>
    <submittedName>
        <fullName evidence="1">Uncharacterized protein</fullName>
    </submittedName>
</protein>
<dbReference type="PROSITE" id="PS51257">
    <property type="entry name" value="PROKAR_LIPOPROTEIN"/>
    <property type="match status" value="1"/>
</dbReference>
<gene>
    <name evidence="1" type="ORF">TRM7615_03796</name>
</gene>
<proteinExistence type="predicted"/>
<name>A0A2R8CCX0_9RHOB</name>
<sequence length="37" mass="3783">MKLIAAALLGLFVILPSIALACPPGYYNCGGSLCCPK</sequence>
<organism evidence="1 2">
    <name type="scientific">Falsiruegeria mediterranea M17</name>
    <dbReference type="NCBI Taxonomy" id="1200281"/>
    <lineage>
        <taxon>Bacteria</taxon>
        <taxon>Pseudomonadati</taxon>
        <taxon>Pseudomonadota</taxon>
        <taxon>Alphaproteobacteria</taxon>
        <taxon>Rhodobacterales</taxon>
        <taxon>Roseobacteraceae</taxon>
        <taxon>Falsiruegeria</taxon>
    </lineage>
</organism>
<evidence type="ECO:0000313" key="1">
    <source>
        <dbReference type="EMBL" id="SPJ30265.1"/>
    </source>
</evidence>
<accession>A0A2R8CCX0</accession>
<reference evidence="2" key="1">
    <citation type="submission" date="2018-03" db="EMBL/GenBank/DDBJ databases">
        <authorList>
            <person name="Rodrigo-Torres L."/>
            <person name="Arahal R. D."/>
            <person name="Lucena T."/>
        </authorList>
    </citation>
    <scope>NUCLEOTIDE SEQUENCE [LARGE SCALE GENOMIC DNA]</scope>
    <source>
        <strain evidence="2">CECT 7615</strain>
    </source>
</reference>
<dbReference type="EMBL" id="ONZG01000010">
    <property type="protein sequence ID" value="SPJ30265.1"/>
    <property type="molecule type" value="Genomic_DNA"/>
</dbReference>
<keyword evidence="2" id="KW-1185">Reference proteome</keyword>
<dbReference type="Proteomes" id="UP000244898">
    <property type="component" value="Unassembled WGS sequence"/>
</dbReference>